<dbReference type="AlphaFoldDB" id="A0A5D0QLZ6"/>
<dbReference type="EMBL" id="VSKL01000014">
    <property type="protein sequence ID" value="TYB69448.1"/>
    <property type="molecule type" value="Genomic_DNA"/>
</dbReference>
<sequence length="202" mass="24000">MKKTLRNITTFNLILILAIFIQSCASFDKELINPNPLKKEKLNKLNGKYGIVHNEFDSIHIDKEHNYNRQIWNSNNFLTEIDRKLIKDTLEIDTLKTYAFNLKVLSPKRIKIEYIENGKVFRERILKTKLKRDGYLYLRNKNTQIMLFPLIYGAFDIKKTRISKSDNGNLLFDVANFRYGGALIIIGDTRTWKYRQEYERIE</sequence>
<evidence type="ECO:0000313" key="3">
    <source>
        <dbReference type="Proteomes" id="UP000324358"/>
    </source>
</evidence>
<dbReference type="RefSeq" id="WP_066257207.1">
    <property type="nucleotide sequence ID" value="NZ_VSKL01000014.1"/>
</dbReference>
<protein>
    <submittedName>
        <fullName evidence="2">Uncharacterized protein</fullName>
    </submittedName>
</protein>
<dbReference type="PROSITE" id="PS51257">
    <property type="entry name" value="PROKAR_LIPOPROTEIN"/>
    <property type="match status" value="1"/>
</dbReference>
<dbReference type="OrthoDB" id="756944at2"/>
<dbReference type="Proteomes" id="UP000324358">
    <property type="component" value="Unassembled WGS sequence"/>
</dbReference>
<evidence type="ECO:0000313" key="2">
    <source>
        <dbReference type="EMBL" id="TYB69448.1"/>
    </source>
</evidence>
<comment type="caution">
    <text evidence="2">The sequence shown here is derived from an EMBL/GenBank/DDBJ whole genome shotgun (WGS) entry which is preliminary data.</text>
</comment>
<keyword evidence="1" id="KW-0732">Signal</keyword>
<accession>A0A5D0QLZ6</accession>
<name>A0A5D0QLZ6_9FLAO</name>
<proteinExistence type="predicted"/>
<reference evidence="2 3" key="1">
    <citation type="submission" date="2019-08" db="EMBL/GenBank/DDBJ databases">
        <title>Genomes of Antarctic Bizionia species.</title>
        <authorList>
            <person name="Bowman J.P."/>
        </authorList>
    </citation>
    <scope>NUCLEOTIDE SEQUENCE [LARGE SCALE GENOMIC DNA]</scope>
    <source>
        <strain evidence="2 3">APA-1</strain>
    </source>
</reference>
<organism evidence="2 3">
    <name type="scientific">Bizionia algoritergicola</name>
    <dbReference type="NCBI Taxonomy" id="291187"/>
    <lineage>
        <taxon>Bacteria</taxon>
        <taxon>Pseudomonadati</taxon>
        <taxon>Bacteroidota</taxon>
        <taxon>Flavobacteriia</taxon>
        <taxon>Flavobacteriales</taxon>
        <taxon>Flavobacteriaceae</taxon>
        <taxon>Bizionia</taxon>
    </lineage>
</organism>
<evidence type="ECO:0000256" key="1">
    <source>
        <dbReference type="SAM" id="SignalP"/>
    </source>
</evidence>
<keyword evidence="3" id="KW-1185">Reference proteome</keyword>
<feature type="chain" id="PRO_5022808677" evidence="1">
    <location>
        <begin position="26"/>
        <end position="202"/>
    </location>
</feature>
<gene>
    <name evidence="2" type="ORF">ES675_16180</name>
</gene>
<feature type="signal peptide" evidence="1">
    <location>
        <begin position="1"/>
        <end position="25"/>
    </location>
</feature>